<evidence type="ECO:0000313" key="6">
    <source>
        <dbReference type="Proteomes" id="UP000291213"/>
    </source>
</evidence>
<dbReference type="EMBL" id="BDMD01000095">
    <property type="protein sequence ID" value="GBF09753.1"/>
    <property type="molecule type" value="Genomic_DNA"/>
</dbReference>
<feature type="domain" description="CBS" evidence="4">
    <location>
        <begin position="11"/>
        <end position="70"/>
    </location>
</feature>
<dbReference type="Gene3D" id="3.10.580.10">
    <property type="entry name" value="CBS-domain"/>
    <property type="match status" value="2"/>
</dbReference>
<dbReference type="SUPFAM" id="SSF54631">
    <property type="entry name" value="CBS-domain pair"/>
    <property type="match status" value="2"/>
</dbReference>
<evidence type="ECO:0000256" key="1">
    <source>
        <dbReference type="ARBA" id="ARBA00023122"/>
    </source>
</evidence>
<dbReference type="InterPro" id="IPR051257">
    <property type="entry name" value="Diverse_CBS-Domain"/>
</dbReference>
<dbReference type="AlphaFoldDB" id="A0A401HBE3"/>
<dbReference type="PANTHER" id="PTHR43080:SF2">
    <property type="entry name" value="CBS DOMAIN-CONTAINING PROTEIN"/>
    <property type="match status" value="1"/>
</dbReference>
<dbReference type="Proteomes" id="UP000291213">
    <property type="component" value="Unassembled WGS sequence"/>
</dbReference>
<dbReference type="Pfam" id="PF00571">
    <property type="entry name" value="CBS"/>
    <property type="match status" value="4"/>
</dbReference>
<protein>
    <submittedName>
        <fullName evidence="5">Transcriptional regulator</fullName>
    </submittedName>
</protein>
<evidence type="ECO:0000256" key="2">
    <source>
        <dbReference type="ARBA" id="ARBA00029440"/>
    </source>
</evidence>
<keyword evidence="1 3" id="KW-0129">CBS domain</keyword>
<feature type="domain" description="CBS" evidence="4">
    <location>
        <begin position="75"/>
        <end position="131"/>
    </location>
</feature>
<name>A0A401HBE3_AERPX</name>
<evidence type="ECO:0000313" key="5">
    <source>
        <dbReference type="EMBL" id="GBF09753.1"/>
    </source>
</evidence>
<dbReference type="Gene3D" id="3.30.70.920">
    <property type="match status" value="1"/>
</dbReference>
<comment type="caution">
    <text evidence="5">The sequence shown here is derived from an EMBL/GenBank/DDBJ whole genome shotgun (WGS) entry which is preliminary data.</text>
</comment>
<organism evidence="5 6">
    <name type="scientific">Aeropyrum pernix</name>
    <dbReference type="NCBI Taxonomy" id="56636"/>
    <lineage>
        <taxon>Archaea</taxon>
        <taxon>Thermoproteota</taxon>
        <taxon>Thermoprotei</taxon>
        <taxon>Desulfurococcales</taxon>
        <taxon>Desulfurococcaceae</taxon>
        <taxon>Aeropyrum</taxon>
    </lineage>
</organism>
<evidence type="ECO:0000256" key="3">
    <source>
        <dbReference type="PROSITE-ProRule" id="PRU00703"/>
    </source>
</evidence>
<accession>A0A401HBE3</accession>
<dbReference type="Pfam" id="PF01037">
    <property type="entry name" value="AsnC_trans_reg"/>
    <property type="match status" value="1"/>
</dbReference>
<sequence length="340" mass="36938">MAVGVRVEEVASRNIPIVSADQSLAKAAEVMLNTGSLGAVTLDASRRPALVLTYRRLVKVVAEGANVEDSVAEHAIGDPVVVHKDLSVDGALEIMRREAVRFLPVVDDRMRAVAVLEPRHAAETLWNLLDYGVSTIRSRARRLVALAPDLTVREAAKAMDENGVPEVLVRRGEDLAILREEDFLRAVARGGLDARIGDYAAGKVIKVVPTFDAKSAVELMLENGVRRLLVDINGKPSFVTLSDLAFEAAEILAKRSPKETAFILVKTAPGKELDVASKAILYDGVSEVHLVTGEYDILMKIEAPSLRDIQRIVTENIRTMNGVIDTRTLAGIRIIAKKEA</sequence>
<dbReference type="PANTHER" id="PTHR43080">
    <property type="entry name" value="CBS DOMAIN-CONTAINING PROTEIN CBSX3, MITOCHONDRIAL"/>
    <property type="match status" value="1"/>
</dbReference>
<dbReference type="PROSITE" id="PS51371">
    <property type="entry name" value="CBS"/>
    <property type="match status" value="2"/>
</dbReference>
<dbReference type="CDD" id="cd02205">
    <property type="entry name" value="CBS_pair_SF"/>
    <property type="match status" value="1"/>
</dbReference>
<reference evidence="5 6" key="1">
    <citation type="submission" date="2017-02" db="EMBL/GenBank/DDBJ databases">
        <title>isolation and characterization of a novel temperate virus Aeropyrum globular virus 1 infecting hyperthermophilic archaeon Aeropyrum.</title>
        <authorList>
            <person name="Yumiya M."/>
            <person name="Yoshida T."/>
            <person name="Sako Y."/>
        </authorList>
    </citation>
    <scope>NUCLEOTIDE SEQUENCE [LARGE SCALE GENOMIC DNA]</scope>
    <source>
        <strain evidence="5 6">YK1-12-2013</strain>
    </source>
</reference>
<dbReference type="InterPro" id="IPR011008">
    <property type="entry name" value="Dimeric_a/b-barrel"/>
</dbReference>
<dbReference type="InterPro" id="IPR000644">
    <property type="entry name" value="CBS_dom"/>
</dbReference>
<dbReference type="SUPFAM" id="SSF54909">
    <property type="entry name" value="Dimeric alpha+beta barrel"/>
    <property type="match status" value="1"/>
</dbReference>
<dbReference type="RefSeq" id="WP_165488014.1">
    <property type="nucleotide sequence ID" value="NZ_BDMD01000095.1"/>
</dbReference>
<dbReference type="InterPro" id="IPR046342">
    <property type="entry name" value="CBS_dom_sf"/>
</dbReference>
<dbReference type="SMART" id="SM00116">
    <property type="entry name" value="CBS"/>
    <property type="match status" value="4"/>
</dbReference>
<proteinExistence type="predicted"/>
<comment type="pathway">
    <text evidence="2">Amino-acid biosynthesis.</text>
</comment>
<dbReference type="OrthoDB" id="8136at2157"/>
<gene>
    <name evidence="5" type="ORF">apy_14780</name>
</gene>
<evidence type="ECO:0000259" key="4">
    <source>
        <dbReference type="PROSITE" id="PS51371"/>
    </source>
</evidence>
<dbReference type="InterPro" id="IPR019887">
    <property type="entry name" value="Tscrpt_reg_AsnC/Lrp_C"/>
</dbReference>